<keyword evidence="2" id="KW-0540">Nuclease</keyword>
<evidence type="ECO:0000313" key="12">
    <source>
        <dbReference type="Proteomes" id="UP000324897"/>
    </source>
</evidence>
<comment type="similarity">
    <text evidence="1 9">Belongs to the RNase T2 family.</text>
</comment>
<keyword evidence="5" id="KW-0378">Hydrolase</keyword>
<sequence length="298" mass="32442">MQHHSQCNTKPPAPEPEQKMLLPLIFLASLLPSSLATSPDGFDYFVLALQWPGTVCRRSTASGPCCSSNACCRSDPIGWFTIHGLWPSYAQGNGPTCCNNPEFDMAKISNLTTELDKYWPSLYCSTPSLCSGGHGSLWAHEMSLKSFAPLIRISEKHGTCSYPIIQDEYSYFSTALNLYSTYNVTAMLASDISISTDDGGKYPATDVVAAIKSSFGASPLLLCDGESLQELRLCFDKDLKPLDCKYGGRGVENDEVEYRRSCPRYISLPAYKPRGGGDTSGAATTMVANKLLAFIVAF</sequence>
<name>A0A5J9TD63_9POAL</name>
<keyword evidence="4" id="KW-0255">Endonuclease</keyword>
<evidence type="ECO:0000256" key="1">
    <source>
        <dbReference type="ARBA" id="ARBA00007469"/>
    </source>
</evidence>
<evidence type="ECO:0000256" key="4">
    <source>
        <dbReference type="ARBA" id="ARBA00022759"/>
    </source>
</evidence>
<dbReference type="SUPFAM" id="SSF55895">
    <property type="entry name" value="Ribonuclease Rh-like"/>
    <property type="match status" value="1"/>
</dbReference>
<feature type="chain" id="PRO_5023814560" evidence="10">
    <location>
        <begin position="37"/>
        <end position="298"/>
    </location>
</feature>
<protein>
    <submittedName>
        <fullName evidence="11">Uncharacterized protein</fullName>
    </submittedName>
</protein>
<dbReference type="InterPro" id="IPR018188">
    <property type="entry name" value="RNase_T2_His_AS_1"/>
</dbReference>
<dbReference type="GO" id="GO:0006401">
    <property type="term" value="P:RNA catabolic process"/>
    <property type="evidence" value="ECO:0007669"/>
    <property type="project" value="TreeGrafter"/>
</dbReference>
<dbReference type="EMBL" id="RWGY01000039">
    <property type="protein sequence ID" value="TVU08908.1"/>
    <property type="molecule type" value="Genomic_DNA"/>
</dbReference>
<dbReference type="InterPro" id="IPR001568">
    <property type="entry name" value="RNase_T2-like"/>
</dbReference>
<evidence type="ECO:0000256" key="2">
    <source>
        <dbReference type="ARBA" id="ARBA00022722"/>
    </source>
</evidence>
<dbReference type="GO" id="GO:0003723">
    <property type="term" value="F:RNA binding"/>
    <property type="evidence" value="ECO:0007669"/>
    <property type="project" value="InterPro"/>
</dbReference>
<feature type="active site" evidence="8">
    <location>
        <position position="141"/>
    </location>
</feature>
<dbReference type="PANTHER" id="PTHR11240:SF22">
    <property type="entry name" value="RIBONUCLEASE T2"/>
    <property type="match status" value="1"/>
</dbReference>
<dbReference type="AlphaFoldDB" id="A0A5J9TD63"/>
<dbReference type="Gene3D" id="3.90.730.10">
    <property type="entry name" value="Ribonuclease T2-like"/>
    <property type="match status" value="1"/>
</dbReference>
<feature type="active site" evidence="8">
    <location>
        <position position="157"/>
    </location>
</feature>
<dbReference type="CDD" id="cd01061">
    <property type="entry name" value="RNase_T2_euk"/>
    <property type="match status" value="1"/>
</dbReference>
<keyword evidence="3 10" id="KW-0732">Signal</keyword>
<dbReference type="PROSITE" id="PS00530">
    <property type="entry name" value="RNASE_T2_1"/>
    <property type="match status" value="1"/>
</dbReference>
<keyword evidence="12" id="KW-1185">Reference proteome</keyword>
<proteinExistence type="inferred from homology"/>
<evidence type="ECO:0000256" key="8">
    <source>
        <dbReference type="PIRSR" id="PIRSR633697-1"/>
    </source>
</evidence>
<evidence type="ECO:0000256" key="5">
    <source>
        <dbReference type="ARBA" id="ARBA00022801"/>
    </source>
</evidence>
<feature type="active site" evidence="8">
    <location>
        <position position="83"/>
    </location>
</feature>
<dbReference type="GO" id="GO:0016787">
    <property type="term" value="F:hydrolase activity"/>
    <property type="evidence" value="ECO:0007669"/>
    <property type="project" value="UniProtKB-KW"/>
</dbReference>
<evidence type="ECO:0000256" key="6">
    <source>
        <dbReference type="ARBA" id="ARBA00023157"/>
    </source>
</evidence>
<dbReference type="FunFam" id="3.90.730.10:FF:000007">
    <property type="entry name" value="Ribonuclease T2"/>
    <property type="match status" value="1"/>
</dbReference>
<reference evidence="11 12" key="1">
    <citation type="journal article" date="2019" name="Sci. Rep.">
        <title>A high-quality genome of Eragrostis curvula grass provides insights into Poaceae evolution and supports new strategies to enhance forage quality.</title>
        <authorList>
            <person name="Carballo J."/>
            <person name="Santos B.A.C.M."/>
            <person name="Zappacosta D."/>
            <person name="Garbus I."/>
            <person name="Selva J.P."/>
            <person name="Gallo C.A."/>
            <person name="Diaz A."/>
            <person name="Albertini E."/>
            <person name="Caccamo M."/>
            <person name="Echenique V."/>
        </authorList>
    </citation>
    <scope>NUCLEOTIDE SEQUENCE [LARGE SCALE GENOMIC DNA]</scope>
    <source>
        <strain evidence="12">cv. Victoria</strain>
        <tissue evidence="11">Leaf</tissue>
    </source>
</reference>
<dbReference type="OrthoDB" id="628885at2759"/>
<gene>
    <name evidence="11" type="ORF">EJB05_42335</name>
</gene>
<dbReference type="GO" id="GO:0033897">
    <property type="term" value="F:ribonuclease T2 activity"/>
    <property type="evidence" value="ECO:0007669"/>
    <property type="project" value="InterPro"/>
</dbReference>
<evidence type="ECO:0000256" key="3">
    <source>
        <dbReference type="ARBA" id="ARBA00022729"/>
    </source>
</evidence>
<comment type="caution">
    <text evidence="11">The sequence shown here is derived from an EMBL/GenBank/DDBJ whole genome shotgun (WGS) entry which is preliminary data.</text>
</comment>
<evidence type="ECO:0000313" key="11">
    <source>
        <dbReference type="EMBL" id="TVU08908.1"/>
    </source>
</evidence>
<dbReference type="GO" id="GO:0005576">
    <property type="term" value="C:extracellular region"/>
    <property type="evidence" value="ECO:0007669"/>
    <property type="project" value="TreeGrafter"/>
</dbReference>
<feature type="signal peptide" evidence="10">
    <location>
        <begin position="1"/>
        <end position="36"/>
    </location>
</feature>
<dbReference type="InterPro" id="IPR033697">
    <property type="entry name" value="Ribonuclease_T2_eukaryotic"/>
</dbReference>
<organism evidence="11 12">
    <name type="scientific">Eragrostis curvula</name>
    <name type="common">weeping love grass</name>
    <dbReference type="NCBI Taxonomy" id="38414"/>
    <lineage>
        <taxon>Eukaryota</taxon>
        <taxon>Viridiplantae</taxon>
        <taxon>Streptophyta</taxon>
        <taxon>Embryophyta</taxon>
        <taxon>Tracheophyta</taxon>
        <taxon>Spermatophyta</taxon>
        <taxon>Magnoliopsida</taxon>
        <taxon>Liliopsida</taxon>
        <taxon>Poales</taxon>
        <taxon>Poaceae</taxon>
        <taxon>PACMAD clade</taxon>
        <taxon>Chloridoideae</taxon>
        <taxon>Eragrostideae</taxon>
        <taxon>Eragrostidinae</taxon>
        <taxon>Eragrostis</taxon>
    </lineage>
</organism>
<dbReference type="PANTHER" id="PTHR11240">
    <property type="entry name" value="RIBONUCLEASE T2"/>
    <property type="match status" value="1"/>
</dbReference>
<keyword evidence="7" id="KW-0456">Lyase</keyword>
<evidence type="ECO:0000256" key="7">
    <source>
        <dbReference type="ARBA" id="ARBA00023239"/>
    </source>
</evidence>
<keyword evidence="6" id="KW-1015">Disulfide bond</keyword>
<dbReference type="InterPro" id="IPR036430">
    <property type="entry name" value="RNase_T2-like_sf"/>
</dbReference>
<accession>A0A5J9TD63</accession>
<dbReference type="Proteomes" id="UP000324897">
    <property type="component" value="Chromosome 3"/>
</dbReference>
<evidence type="ECO:0000256" key="9">
    <source>
        <dbReference type="RuleBase" id="RU004328"/>
    </source>
</evidence>
<dbReference type="Gramene" id="TVU08908">
    <property type="protein sequence ID" value="TVU08908"/>
    <property type="gene ID" value="EJB05_42335"/>
</dbReference>
<dbReference type="Pfam" id="PF00445">
    <property type="entry name" value="Ribonuclease_T2"/>
    <property type="match status" value="1"/>
</dbReference>
<evidence type="ECO:0000256" key="10">
    <source>
        <dbReference type="SAM" id="SignalP"/>
    </source>
</evidence>